<reference evidence="2" key="1">
    <citation type="submission" date="2016-04" db="EMBL/GenBank/DDBJ databases">
        <authorList>
            <person name="Calderon-Fernandez G.M.Sr."/>
        </authorList>
    </citation>
    <scope>NUCLEOTIDE SEQUENCE</scope>
    <source>
        <strain evidence="2">Int1</strain>
        <tissue evidence="2">Integument</tissue>
    </source>
</reference>
<keyword evidence="1" id="KW-0812">Transmembrane</keyword>
<dbReference type="EMBL" id="GEMB01005974">
    <property type="protein sequence ID" value="JAR97350.1"/>
    <property type="molecule type" value="Transcribed_RNA"/>
</dbReference>
<feature type="non-terminal residue" evidence="2">
    <location>
        <position position="92"/>
    </location>
</feature>
<keyword evidence="1" id="KW-1133">Transmembrane helix</keyword>
<keyword evidence="1" id="KW-0472">Membrane</keyword>
<organism evidence="2">
    <name type="scientific">Triatoma infestans</name>
    <name type="common">Assassin bug</name>
    <dbReference type="NCBI Taxonomy" id="30076"/>
    <lineage>
        <taxon>Eukaryota</taxon>
        <taxon>Metazoa</taxon>
        <taxon>Ecdysozoa</taxon>
        <taxon>Arthropoda</taxon>
        <taxon>Hexapoda</taxon>
        <taxon>Insecta</taxon>
        <taxon>Pterygota</taxon>
        <taxon>Neoptera</taxon>
        <taxon>Paraneoptera</taxon>
        <taxon>Hemiptera</taxon>
        <taxon>Heteroptera</taxon>
        <taxon>Panheteroptera</taxon>
        <taxon>Cimicomorpha</taxon>
        <taxon>Reduviidae</taxon>
        <taxon>Triatominae</taxon>
        <taxon>Triatoma</taxon>
    </lineage>
</organism>
<proteinExistence type="predicted"/>
<accession>A0A161M681</accession>
<feature type="transmembrane region" description="Helical" evidence="1">
    <location>
        <begin position="51"/>
        <end position="71"/>
    </location>
</feature>
<sequence length="92" mass="10644">NNPWLCKCEDKALKELYLKAIDKVICASPEGRSWDSCYTTKLPKYMKDYPWVPLVASGILTVLVVICAYAMKRRLWNDRSTPTQPSQDFEEI</sequence>
<evidence type="ECO:0000313" key="2">
    <source>
        <dbReference type="EMBL" id="JAR97350.1"/>
    </source>
</evidence>
<evidence type="ECO:0000256" key="1">
    <source>
        <dbReference type="SAM" id="Phobius"/>
    </source>
</evidence>
<feature type="non-terminal residue" evidence="2">
    <location>
        <position position="1"/>
    </location>
</feature>
<name>A0A161M681_TRIIF</name>
<protein>
    <submittedName>
        <fullName evidence="2">Leucine-rich repeat-containing protein 15-like protein</fullName>
    </submittedName>
</protein>
<dbReference type="AlphaFoldDB" id="A0A161M681"/>
<reference evidence="2" key="2">
    <citation type="journal article" date="2017" name="J. Med. Entomol.">
        <title>Transcriptome Analysis of the Triatoma infestans (Hemiptera: Reduviidae) Integument.</title>
        <authorList>
            <person name="Calderon-Fernandez G.M."/>
            <person name="Moriconi D.E."/>
            <person name="Dulbecco A.B."/>
            <person name="Juarez M.P."/>
        </authorList>
    </citation>
    <scope>NUCLEOTIDE SEQUENCE</scope>
    <source>
        <strain evidence="2">Int1</strain>
        <tissue evidence="2">Integument</tissue>
    </source>
</reference>